<feature type="compositionally biased region" description="Basic residues" evidence="1">
    <location>
        <begin position="66"/>
        <end position="78"/>
    </location>
</feature>
<dbReference type="AlphaFoldDB" id="A0AAN6GKC8"/>
<feature type="compositionally biased region" description="Basic and acidic residues" evidence="1">
    <location>
        <begin position="527"/>
        <end position="536"/>
    </location>
</feature>
<feature type="region of interest" description="Disordered" evidence="1">
    <location>
        <begin position="816"/>
        <end position="838"/>
    </location>
</feature>
<feature type="compositionally biased region" description="Low complexity" evidence="1">
    <location>
        <begin position="37"/>
        <end position="54"/>
    </location>
</feature>
<feature type="region of interest" description="Disordered" evidence="1">
    <location>
        <begin position="1018"/>
        <end position="1073"/>
    </location>
</feature>
<feature type="compositionally biased region" description="Acidic residues" evidence="1">
    <location>
        <begin position="442"/>
        <end position="462"/>
    </location>
</feature>
<feature type="compositionally biased region" description="Low complexity" evidence="1">
    <location>
        <begin position="218"/>
        <end position="230"/>
    </location>
</feature>
<accession>A0AAN6GKC8</accession>
<name>A0AAN6GKC8_9BASI</name>
<evidence type="ECO:0000313" key="2">
    <source>
        <dbReference type="EMBL" id="KAK0545419.1"/>
    </source>
</evidence>
<feature type="region of interest" description="Disordered" evidence="1">
    <location>
        <begin position="1"/>
        <end position="102"/>
    </location>
</feature>
<sequence length="1073" mass="115756">MELDLASFRDLRWLDDDDETGYQADDNAGQLAETNTQQHLVREQQQQHPQQQSQKKQRRDDQPHHPSSHIHKGKHKAKAAATSSKPPPTREHAPAPQQQQHQWDELTLDPEDALKLKVVIQATAPALLHFRKGARQVPFRDMVPRDAALINPPVPAQEDSNQHPVKPVWPTPERIERLKTIAIIQLPRDLESEADQADGIEQDSFASLSDALEAALATTDSQQRDAAAQADESREEEDFVRLRNVIMRRLLRNPSQPSAFPMTDAAGRALPSIRHKDFRIVSQPAPLKTEDESIVNGDQTSPAPSGTAALTPITLSRADNALTTLWTQTWFSEVLRGSTLALALLNELAERKRSKPDTITRALAVSAGGDDEGLDAMRSPSRKRARLDYDGRTHTLVQHPPKVALHMRLGTHGDLFTNAADMPRKYWERQRAVAVGQFAAEGAEDEEQTDDDDEGGDEDEEVGGIRLRRRAPGRKGQYAGSGSGTHANSSLAASAAAVEAAIQAVKRGRPKGSGKGMGKGWRKGRTKALEESEEVNRVEDRRKDRWAMGDVELGPASLIAITPARAFDARSSSNQGRAPLLGERFRIGGPAPDLGAFATTKSVAEQPLPSTLSPNATGASSLGKRFPGRLADFLYYNQYSSFAPVYDTSRASKSGAATTALWWYGRQNENRIKRFHQDSVRAAFAPGDGNEEAEILTIPEPPPVAPGVSIEAPTILLDEEGMQTAFSQLTQGHLITSASTEDTALDPELLRATYLQLSGQRTSAVSVDLCDAEQHDDDGEDLGDDEKAEAVLRQNQYLLQALVVLQGQRLLASVQEAEDQSAKPSLKRSRAPSKAGEASPVERLIAQELLSSLTALVALRPQLSTGTKSKSSSLIPTVSTLRAAATSALVPAEEPSFWGTIPTSQYQQSLAPLFIDQIHREPPRHGPLVVRDNLAALLTQGPPRHDVASGSVDAAAPRQSPAGPYAGYPPATNLIGDGGNAFGAGQGYGHSPAALASYPAGVQQLPVAAAAAHPTSHVPNASANATTGRPGAAVVGHSPYNASYTPQQTQQRNAIPGGPSTRGHQGYPQRPQY</sequence>
<feature type="region of interest" description="Disordered" evidence="1">
    <location>
        <begin position="439"/>
        <end position="488"/>
    </location>
</feature>
<dbReference type="EMBL" id="JAPDMZ010000232">
    <property type="protein sequence ID" value="KAK0545419.1"/>
    <property type="molecule type" value="Genomic_DNA"/>
</dbReference>
<feature type="region of interest" description="Disordered" evidence="1">
    <location>
        <begin position="218"/>
        <end position="237"/>
    </location>
</feature>
<feature type="region of interest" description="Disordered" evidence="1">
    <location>
        <begin position="940"/>
        <end position="969"/>
    </location>
</feature>
<keyword evidence="3" id="KW-1185">Reference proteome</keyword>
<gene>
    <name evidence="2" type="ORF">OC846_005678</name>
</gene>
<organism evidence="2 3">
    <name type="scientific">Tilletia horrida</name>
    <dbReference type="NCBI Taxonomy" id="155126"/>
    <lineage>
        <taxon>Eukaryota</taxon>
        <taxon>Fungi</taxon>
        <taxon>Dikarya</taxon>
        <taxon>Basidiomycota</taxon>
        <taxon>Ustilaginomycotina</taxon>
        <taxon>Exobasidiomycetes</taxon>
        <taxon>Tilletiales</taxon>
        <taxon>Tilletiaceae</taxon>
        <taxon>Tilletia</taxon>
    </lineage>
</organism>
<feature type="compositionally biased region" description="Polar residues" evidence="1">
    <location>
        <begin position="1040"/>
        <end position="1053"/>
    </location>
</feature>
<evidence type="ECO:0000256" key="1">
    <source>
        <dbReference type="SAM" id="MobiDB-lite"/>
    </source>
</evidence>
<proteinExistence type="predicted"/>
<dbReference type="Proteomes" id="UP001176517">
    <property type="component" value="Unassembled WGS sequence"/>
</dbReference>
<reference evidence="2" key="1">
    <citation type="journal article" date="2023" name="PhytoFront">
        <title>Draft Genome Resources of Seven Strains of Tilletia horrida, Causal Agent of Kernel Smut of Rice.</title>
        <authorList>
            <person name="Khanal S."/>
            <person name="Antony Babu S."/>
            <person name="Zhou X.G."/>
        </authorList>
    </citation>
    <scope>NUCLEOTIDE SEQUENCE</scope>
    <source>
        <strain evidence="2">TX6</strain>
    </source>
</reference>
<comment type="caution">
    <text evidence="2">The sequence shown here is derived from an EMBL/GenBank/DDBJ whole genome shotgun (WGS) entry which is preliminary data.</text>
</comment>
<protein>
    <submittedName>
        <fullName evidence="2">Uncharacterized protein</fullName>
    </submittedName>
</protein>
<feature type="region of interest" description="Disordered" evidence="1">
    <location>
        <begin position="506"/>
        <end position="536"/>
    </location>
</feature>
<evidence type="ECO:0000313" key="3">
    <source>
        <dbReference type="Proteomes" id="UP001176517"/>
    </source>
</evidence>
<feature type="compositionally biased region" description="Polar residues" evidence="1">
    <location>
        <begin position="1018"/>
        <end position="1027"/>
    </location>
</feature>